<evidence type="ECO:0000313" key="2">
    <source>
        <dbReference type="Proteomes" id="UP000031643"/>
    </source>
</evidence>
<dbReference type="Proteomes" id="UP000031643">
    <property type="component" value="Chromosome"/>
</dbReference>
<dbReference type="STRING" id="1384459.GL4_0598"/>
<dbReference type="HOGENOM" id="CLU_2955233_0_0_5"/>
<protein>
    <submittedName>
        <fullName evidence="1">Uncharacterized protein</fullName>
    </submittedName>
</protein>
<dbReference type="RefSeq" id="WP_045364354.1">
    <property type="nucleotide sequence ID" value="NZ_AP014648.1"/>
</dbReference>
<dbReference type="EMBL" id="AP014648">
    <property type="protein sequence ID" value="BAQ16061.1"/>
    <property type="molecule type" value="Genomic_DNA"/>
</dbReference>
<organism evidence="1 2">
    <name type="scientific">Methyloceanibacter caenitepidi</name>
    <dbReference type="NCBI Taxonomy" id="1384459"/>
    <lineage>
        <taxon>Bacteria</taxon>
        <taxon>Pseudomonadati</taxon>
        <taxon>Pseudomonadota</taxon>
        <taxon>Alphaproteobacteria</taxon>
        <taxon>Hyphomicrobiales</taxon>
        <taxon>Hyphomicrobiaceae</taxon>
        <taxon>Methyloceanibacter</taxon>
    </lineage>
</organism>
<dbReference type="KEGG" id="mcg:GL4_0598"/>
<name>A0A0A8K003_9HYPH</name>
<gene>
    <name evidence="1" type="ORF">GL4_0598</name>
</gene>
<dbReference type="AlphaFoldDB" id="A0A0A8K003"/>
<proteinExistence type="predicted"/>
<keyword evidence="2" id="KW-1185">Reference proteome</keyword>
<accession>A0A0A8K003</accession>
<evidence type="ECO:0000313" key="1">
    <source>
        <dbReference type="EMBL" id="BAQ16061.1"/>
    </source>
</evidence>
<reference evidence="1 2" key="1">
    <citation type="submission" date="2014-09" db="EMBL/GenBank/DDBJ databases">
        <title>Genome sequencing of Methyloceanibacter caenitepidi Gela4.</title>
        <authorList>
            <person name="Takeuchi M."/>
            <person name="Susumu S."/>
            <person name="Kamagata Y."/>
            <person name="Oshima K."/>
            <person name="Hattori M."/>
            <person name="Iwasaki W."/>
        </authorList>
    </citation>
    <scope>NUCLEOTIDE SEQUENCE [LARGE SCALE GENOMIC DNA]</scope>
    <source>
        <strain evidence="1 2">Gela4</strain>
    </source>
</reference>
<sequence length="59" mass="7016">MKRGEVRRPWAAWEKCLLSKPGLTAAVIAERTGRTEKAVESMRREMRERMKRTQERTQQ</sequence>